<evidence type="ECO:0000313" key="5">
    <source>
        <dbReference type="EMBL" id="MBC8547048.1"/>
    </source>
</evidence>
<protein>
    <submittedName>
        <fullName evidence="5">Carboxypeptidase regulatory-like domain-containing protein</fullName>
    </submittedName>
</protein>
<feature type="signal peptide" evidence="3">
    <location>
        <begin position="1"/>
        <end position="27"/>
    </location>
</feature>
<reference evidence="5" key="1">
    <citation type="submission" date="2020-08" db="EMBL/GenBank/DDBJ databases">
        <title>Genome public.</title>
        <authorList>
            <person name="Liu C."/>
            <person name="Sun Q."/>
        </authorList>
    </citation>
    <scope>NUCLEOTIDE SEQUENCE</scope>
    <source>
        <strain evidence="5">NSJ-31</strain>
    </source>
</reference>
<evidence type="ECO:0000313" key="6">
    <source>
        <dbReference type="Proteomes" id="UP000653127"/>
    </source>
</evidence>
<dbReference type="GO" id="GO:0030246">
    <property type="term" value="F:carbohydrate binding"/>
    <property type="evidence" value="ECO:0007669"/>
    <property type="project" value="InterPro"/>
</dbReference>
<evidence type="ECO:0000256" key="1">
    <source>
        <dbReference type="ARBA" id="ARBA00004196"/>
    </source>
</evidence>
<dbReference type="Proteomes" id="UP000653127">
    <property type="component" value="Unassembled WGS sequence"/>
</dbReference>
<sequence length="642" mass="68533">MKTKKKLLALVLALAMLFSCLSVTALAATRDVNRQFAVTGPDGTKTTGIIFFSKGEEITIGYTWGVDPLNKTKECWVLTINGVPISQRSGRYTFMKVGGVNLTNASGATLSDATVLYEGSYTAGTAPSVIYDDEQEYLPSANISMNQYSSTSTFSRTISFSKNPNAPSETSYSLSYSSGVTDNSVSGVPAAGTYKAGATVTIPAAAPTRSGYNFYGWLDAVSGSVYSAGQSFSMPDRAVVLQAQWQTPTIPDANRNTNKTITVTDHDGEEWRGTFFFESTESFTIGYTWGVDPLNKTKECWVLTVNGVPVSQNYGQYAFYKIGGVNLPDAEYANINKATILYEGSRTAGVGPAVIYAPKSCVPSGTLTYENNTSNFWQGIQFTRQQYSVTFAAGAEDASIEGLPAGVSYIKGANVPMPEAEPTRKGYTFAGWESSADGLTYQAGDSFVMPNQAVTMTAQWRAKTLRGTVTAGGNPVANRTVSLRNLDTNTSYSVKTDAEGYFEFDGDAGKYRIYVAGNADYKAYSATFSVVSGTVHDIALELVEPVVDPDPDPDPVDPDPTGTLSGTVTAGGSPVANRTVSLRNLDTNTPYSAKTDANGVYAADLPEGKYRIYVAGDTNYKAYSATFDVAAGTVHDIAMTAK</sequence>
<dbReference type="GO" id="GO:0030313">
    <property type="term" value="C:cell envelope"/>
    <property type="evidence" value="ECO:0007669"/>
    <property type="project" value="UniProtKB-SubCell"/>
</dbReference>
<comment type="caution">
    <text evidence="5">The sequence shown here is derived from an EMBL/GenBank/DDBJ whole genome shotgun (WGS) entry which is preliminary data.</text>
</comment>
<feature type="compositionally biased region" description="Acidic residues" evidence="2">
    <location>
        <begin position="548"/>
        <end position="557"/>
    </location>
</feature>
<name>A0A926DZY3_9FIRM</name>
<keyword evidence="5" id="KW-0645">Protease</keyword>
<organism evidence="5 6">
    <name type="scientific">Ligaoa zhengdingensis</name>
    <dbReference type="NCBI Taxonomy" id="2763658"/>
    <lineage>
        <taxon>Bacteria</taxon>
        <taxon>Bacillati</taxon>
        <taxon>Bacillota</taxon>
        <taxon>Clostridia</taxon>
        <taxon>Eubacteriales</taxon>
        <taxon>Oscillospiraceae</taxon>
        <taxon>Ligaoa</taxon>
    </lineage>
</organism>
<keyword evidence="5" id="KW-0121">Carboxypeptidase</keyword>
<gene>
    <name evidence="5" type="ORF">H8711_08910</name>
</gene>
<feature type="region of interest" description="Disordered" evidence="2">
    <location>
        <begin position="548"/>
        <end position="575"/>
    </location>
</feature>
<keyword evidence="5" id="KW-0378">Hydrolase</keyword>
<dbReference type="GO" id="GO:0004180">
    <property type="term" value="F:carboxypeptidase activity"/>
    <property type="evidence" value="ECO:0007669"/>
    <property type="project" value="UniProtKB-KW"/>
</dbReference>
<dbReference type="Pfam" id="PF09479">
    <property type="entry name" value="Flg_new"/>
    <property type="match status" value="1"/>
</dbReference>
<dbReference type="AlphaFoldDB" id="A0A926DZY3"/>
<dbReference type="Pfam" id="PF18998">
    <property type="entry name" value="Flg_new_2"/>
    <property type="match status" value="1"/>
</dbReference>
<comment type="subcellular location">
    <subcellularLocation>
        <location evidence="1">Cell envelope</location>
    </subcellularLocation>
</comment>
<dbReference type="InterPro" id="IPR013378">
    <property type="entry name" value="InlB-like_B-rpt"/>
</dbReference>
<accession>A0A926DZY3</accession>
<feature type="chain" id="PRO_5037711230" evidence="3">
    <location>
        <begin position="28"/>
        <end position="642"/>
    </location>
</feature>
<dbReference type="Pfam" id="PF13620">
    <property type="entry name" value="CarboxypepD_reg"/>
    <property type="match status" value="2"/>
</dbReference>
<dbReference type="RefSeq" id="WP_249283123.1">
    <property type="nucleotide sequence ID" value="NZ_JACRST010000013.1"/>
</dbReference>
<dbReference type="EMBL" id="JACRST010000013">
    <property type="protein sequence ID" value="MBC8547048.1"/>
    <property type="molecule type" value="Genomic_DNA"/>
</dbReference>
<dbReference type="InterPro" id="IPR013784">
    <property type="entry name" value="Carb-bd-like_fold"/>
</dbReference>
<evidence type="ECO:0000259" key="4">
    <source>
        <dbReference type="Pfam" id="PF18998"/>
    </source>
</evidence>
<dbReference type="NCBIfam" id="TIGR02543">
    <property type="entry name" value="List_Bact_rpt"/>
    <property type="match status" value="1"/>
</dbReference>
<evidence type="ECO:0000256" key="2">
    <source>
        <dbReference type="SAM" id="MobiDB-lite"/>
    </source>
</evidence>
<keyword evidence="3" id="KW-0732">Signal</keyword>
<feature type="domain" description="Bacterial repeat" evidence="4">
    <location>
        <begin position="184"/>
        <end position="246"/>
    </location>
</feature>
<dbReference type="InterPro" id="IPR042229">
    <property type="entry name" value="Listeria/Bacterioides_rpt_sf"/>
</dbReference>
<dbReference type="InterPro" id="IPR044060">
    <property type="entry name" value="Bacterial_rp_domain"/>
</dbReference>
<dbReference type="SUPFAM" id="SSF49452">
    <property type="entry name" value="Starch-binding domain-like"/>
    <property type="match status" value="2"/>
</dbReference>
<keyword evidence="6" id="KW-1185">Reference proteome</keyword>
<feature type="compositionally biased region" description="Polar residues" evidence="2">
    <location>
        <begin position="562"/>
        <end position="575"/>
    </location>
</feature>
<dbReference type="PROSITE" id="PS51257">
    <property type="entry name" value="PROKAR_LIPOPROTEIN"/>
    <property type="match status" value="1"/>
</dbReference>
<evidence type="ECO:0000256" key="3">
    <source>
        <dbReference type="SAM" id="SignalP"/>
    </source>
</evidence>
<dbReference type="Gene3D" id="2.60.40.4270">
    <property type="entry name" value="Listeria-Bacteroides repeat domain"/>
    <property type="match status" value="2"/>
</dbReference>
<proteinExistence type="predicted"/>
<dbReference type="Gene3D" id="2.60.40.1120">
    <property type="entry name" value="Carboxypeptidase-like, regulatory domain"/>
    <property type="match status" value="2"/>
</dbReference>